<dbReference type="AlphaFoldDB" id="A0A1F5PE94"/>
<evidence type="ECO:0000313" key="2">
    <source>
        <dbReference type="Proteomes" id="UP000178377"/>
    </source>
</evidence>
<dbReference type="Proteomes" id="UP000178377">
    <property type="component" value="Unassembled WGS sequence"/>
</dbReference>
<name>A0A1F5PE94_9BACT</name>
<reference evidence="1 2" key="1">
    <citation type="journal article" date="2016" name="Nat. Commun.">
        <title>Thousands of microbial genomes shed light on interconnected biogeochemical processes in an aquifer system.</title>
        <authorList>
            <person name="Anantharaman K."/>
            <person name="Brown C.T."/>
            <person name="Hug L.A."/>
            <person name="Sharon I."/>
            <person name="Castelle C.J."/>
            <person name="Probst A.J."/>
            <person name="Thomas B.C."/>
            <person name="Singh A."/>
            <person name="Wilkins M.J."/>
            <person name="Karaoz U."/>
            <person name="Brodie E.L."/>
            <person name="Williams K.H."/>
            <person name="Hubbard S.S."/>
            <person name="Banfield J.F."/>
        </authorList>
    </citation>
    <scope>NUCLEOTIDE SEQUENCE [LARGE SCALE GENOMIC DNA]</scope>
</reference>
<dbReference type="STRING" id="1817828.A2722_01650"/>
<protein>
    <submittedName>
        <fullName evidence="1">Uncharacterized protein</fullName>
    </submittedName>
</protein>
<evidence type="ECO:0000313" key="1">
    <source>
        <dbReference type="EMBL" id="OGE88241.1"/>
    </source>
</evidence>
<gene>
    <name evidence="1" type="ORF">A2722_01650</name>
</gene>
<accession>A0A1F5PE94</accession>
<sequence>MDANTQYQIPLRVGSLVDGLTITEIGESLIMNDTALVAVRLADSTHRLVSTYRDDCHAIKYVLPEAEQLVRNSSKMPAFRQGPGSGVFHVWVWEGSREVFLKLYYNDKAGRQEEISRK</sequence>
<dbReference type="EMBL" id="MFEO01000035">
    <property type="protein sequence ID" value="OGE88241.1"/>
    <property type="molecule type" value="Genomic_DNA"/>
</dbReference>
<organism evidence="1 2">
    <name type="scientific">Candidatus Doudnabacteria bacterium RIFCSPHIGHO2_01_FULL_50_11</name>
    <dbReference type="NCBI Taxonomy" id="1817828"/>
    <lineage>
        <taxon>Bacteria</taxon>
        <taxon>Candidatus Doudnaibacteriota</taxon>
    </lineage>
</organism>
<comment type="caution">
    <text evidence="1">The sequence shown here is derived from an EMBL/GenBank/DDBJ whole genome shotgun (WGS) entry which is preliminary data.</text>
</comment>
<proteinExistence type="predicted"/>